<dbReference type="InterPro" id="IPR041525">
    <property type="entry name" value="N/Namide_PRibTrfase"/>
</dbReference>
<dbReference type="NCBIfam" id="TIGR01513">
    <property type="entry name" value="NAPRTase_put"/>
    <property type="match status" value="1"/>
</dbReference>
<evidence type="ECO:0000256" key="2">
    <source>
        <dbReference type="ARBA" id="ARBA00010897"/>
    </source>
</evidence>
<dbReference type="SUPFAM" id="SSF54675">
    <property type="entry name" value="Nicotinate/Quinolinate PRTase N-terminal domain-like"/>
    <property type="match status" value="1"/>
</dbReference>
<comment type="pathway">
    <text evidence="1 9">Cofactor biosynthesis; NAD(+) biosynthesis; nicotinate D-ribonucleotide from nicotinate: step 1/1.</text>
</comment>
<dbReference type="AlphaFoldDB" id="A0A1I6I683"/>
<accession>A0A1I6I683</accession>
<dbReference type="PANTHER" id="PTHR11098:SF1">
    <property type="entry name" value="NICOTINATE PHOSPHORIBOSYLTRANSFERASE"/>
    <property type="match status" value="1"/>
</dbReference>
<dbReference type="EMBL" id="FOYZ01000002">
    <property type="protein sequence ID" value="SFR62255.1"/>
    <property type="molecule type" value="Genomic_DNA"/>
</dbReference>
<dbReference type="NCBIfam" id="NF006695">
    <property type="entry name" value="PRK09243.1-2"/>
    <property type="match status" value="1"/>
</dbReference>
<dbReference type="Pfam" id="PF17767">
    <property type="entry name" value="NAPRTase_N"/>
    <property type="match status" value="1"/>
</dbReference>
<dbReference type="InterPro" id="IPR007229">
    <property type="entry name" value="Nic_PRibTrfase-Fam"/>
</dbReference>
<evidence type="ECO:0000313" key="13">
    <source>
        <dbReference type="EMBL" id="SFR62255.1"/>
    </source>
</evidence>
<comment type="similarity">
    <text evidence="2 9">Belongs to the NAPRTase family.</text>
</comment>
<dbReference type="UniPathway" id="UPA00253">
    <property type="reaction ID" value="UER00457"/>
</dbReference>
<feature type="domain" description="Nicotinate phosphoribosyltransferase N-terminal" evidence="11">
    <location>
        <begin position="8"/>
        <end position="131"/>
    </location>
</feature>
<evidence type="ECO:0000256" key="4">
    <source>
        <dbReference type="ARBA" id="ARBA00022553"/>
    </source>
</evidence>
<dbReference type="EC" id="6.3.4.21" evidence="3 9"/>
<sequence>MIKENLTLLTDFYELTMMQGYYKNNRNDRVVFDVFYRTNPSGSGYAICAGLDLVIQYIKELHFTYEDISYLRSLNIFDEDFLDYLAGFHFTGDVYAIPEGTVVFPMEPLVKVIAPIMEAQLIETAILNIINHQSLIATKASRVCYAARGEAVMEFGLRRAQGPDAGTLGARAAVIGGCVGTSNVLCAKEFGVPALGTHAHSWIMSFENELTAFRTYAELYPSNTTLLVDTYDTLRSGVPHAIQVFKELRDAGKMPAKYGIRLDSGDLAYLSKKSRQMLDDAGFIDAGICASSDLDEYLIDSLKSQGAAIDSWGVGTNLITSKDCPAFGGVYKLAAIEQNGTFIPKIKLSENQWKITNPGNKTIYRIYETDTGKIKADLIALVEETFDESKPLLIFDPISTWKKTTLKPGKYKMKEILLPVFRNGTCVYESPTVLEIKAYCQEQLATLWDETRRLINPQEVYVDLSKVLFDLKNEILDTVNSQKESD</sequence>
<keyword evidence="5 9" id="KW-0436">Ligase</keyword>
<dbReference type="InterPro" id="IPR036068">
    <property type="entry name" value="Nicotinate_pribotase-like_C"/>
</dbReference>
<evidence type="ECO:0000256" key="9">
    <source>
        <dbReference type="RuleBase" id="RU365100"/>
    </source>
</evidence>
<comment type="PTM">
    <text evidence="9">Transiently phosphorylated on a His residue during the reaction cycle. Phosphorylation strongly increases the affinity for substrates and increases the rate of nicotinate D-ribonucleotide production. Dephosphorylation regenerates the low-affinity form of the enzyme, leading to product release.</text>
</comment>
<keyword evidence="6 9" id="KW-0662">Pyridine nucleotide biosynthesis</keyword>
<dbReference type="InterPro" id="IPR040727">
    <property type="entry name" value="NAPRTase_N"/>
</dbReference>
<dbReference type="InterPro" id="IPR006405">
    <property type="entry name" value="Nic_PRibTrfase_pncB"/>
</dbReference>
<dbReference type="Gene3D" id="3.20.20.70">
    <property type="entry name" value="Aldolase class I"/>
    <property type="match status" value="1"/>
</dbReference>
<protein>
    <recommendedName>
        <fullName evidence="3 9">Nicotinate phosphoribosyltransferase</fullName>
        <ecNumber evidence="3 9">6.3.4.21</ecNumber>
    </recommendedName>
</protein>
<dbReference type="Pfam" id="PF17956">
    <property type="entry name" value="NAPRTase_C"/>
    <property type="match status" value="1"/>
</dbReference>
<dbReference type="GO" id="GO:0004516">
    <property type="term" value="F:nicotinate phosphoribosyltransferase activity"/>
    <property type="evidence" value="ECO:0007669"/>
    <property type="project" value="UniProtKB-UniRule"/>
</dbReference>
<dbReference type="Proteomes" id="UP000199659">
    <property type="component" value="Unassembled WGS sequence"/>
</dbReference>
<evidence type="ECO:0000256" key="7">
    <source>
        <dbReference type="ARBA" id="ARBA00022679"/>
    </source>
</evidence>
<dbReference type="GO" id="GO:0005829">
    <property type="term" value="C:cytosol"/>
    <property type="evidence" value="ECO:0007669"/>
    <property type="project" value="TreeGrafter"/>
</dbReference>
<evidence type="ECO:0000256" key="8">
    <source>
        <dbReference type="ARBA" id="ARBA00048668"/>
    </source>
</evidence>
<dbReference type="Pfam" id="PF04095">
    <property type="entry name" value="NAPRTase"/>
    <property type="match status" value="1"/>
</dbReference>
<dbReference type="STRING" id="37658.SAMN05661086_00467"/>
<dbReference type="CDD" id="cd01570">
    <property type="entry name" value="NAPRTase_A"/>
    <property type="match status" value="1"/>
</dbReference>
<dbReference type="OrthoDB" id="9770610at2"/>
<dbReference type="GO" id="GO:0047280">
    <property type="term" value="F:nicotinamide phosphoribosyltransferase activity"/>
    <property type="evidence" value="ECO:0007669"/>
    <property type="project" value="UniProtKB-ARBA"/>
</dbReference>
<dbReference type="InterPro" id="IPR013785">
    <property type="entry name" value="Aldolase_TIM"/>
</dbReference>
<dbReference type="FunFam" id="3.20.20.70:FF:000076">
    <property type="entry name" value="Nicotinate phosphoribosyltransferase"/>
    <property type="match status" value="1"/>
</dbReference>
<feature type="domain" description="Nicotinate phosphoribosyltransferase C-terminal" evidence="12">
    <location>
        <begin position="360"/>
        <end position="472"/>
    </location>
</feature>
<evidence type="ECO:0000256" key="1">
    <source>
        <dbReference type="ARBA" id="ARBA00004952"/>
    </source>
</evidence>
<organism evidence="13 14">
    <name type="scientific">Anaeromicropila populeti</name>
    <dbReference type="NCBI Taxonomy" id="37658"/>
    <lineage>
        <taxon>Bacteria</taxon>
        <taxon>Bacillati</taxon>
        <taxon>Bacillota</taxon>
        <taxon>Clostridia</taxon>
        <taxon>Lachnospirales</taxon>
        <taxon>Lachnospiraceae</taxon>
        <taxon>Anaeromicropila</taxon>
    </lineage>
</organism>
<evidence type="ECO:0000259" key="11">
    <source>
        <dbReference type="Pfam" id="PF17767"/>
    </source>
</evidence>
<evidence type="ECO:0000313" key="14">
    <source>
        <dbReference type="Proteomes" id="UP000199659"/>
    </source>
</evidence>
<dbReference type="InterPro" id="IPR041619">
    <property type="entry name" value="NAPRTase_C"/>
</dbReference>
<name>A0A1I6I683_9FIRM</name>
<keyword evidence="7 9" id="KW-0808">Transferase</keyword>
<keyword evidence="4" id="KW-0597">Phosphoprotein</keyword>
<evidence type="ECO:0000256" key="3">
    <source>
        <dbReference type="ARBA" id="ARBA00013236"/>
    </source>
</evidence>
<keyword evidence="14" id="KW-1185">Reference proteome</keyword>
<keyword evidence="13" id="KW-0328">Glycosyltransferase</keyword>
<dbReference type="Gene3D" id="3.20.140.10">
    <property type="entry name" value="nicotinate phosphoribosyltransferase"/>
    <property type="match status" value="1"/>
</dbReference>
<dbReference type="PANTHER" id="PTHR11098">
    <property type="entry name" value="NICOTINATE PHOSPHORIBOSYLTRANSFERASE"/>
    <property type="match status" value="1"/>
</dbReference>
<proteinExistence type="inferred from homology"/>
<comment type="catalytic activity">
    <reaction evidence="8 9">
        <text>5-phospho-alpha-D-ribose 1-diphosphate + nicotinate + ATP + H2O = nicotinate beta-D-ribonucleotide + ADP + phosphate + diphosphate</text>
        <dbReference type="Rhea" id="RHEA:36163"/>
        <dbReference type="ChEBI" id="CHEBI:15377"/>
        <dbReference type="ChEBI" id="CHEBI:30616"/>
        <dbReference type="ChEBI" id="CHEBI:32544"/>
        <dbReference type="ChEBI" id="CHEBI:33019"/>
        <dbReference type="ChEBI" id="CHEBI:43474"/>
        <dbReference type="ChEBI" id="CHEBI:57502"/>
        <dbReference type="ChEBI" id="CHEBI:58017"/>
        <dbReference type="ChEBI" id="CHEBI:456216"/>
        <dbReference type="EC" id="6.3.4.21"/>
    </reaction>
</comment>
<dbReference type="GO" id="GO:0034355">
    <property type="term" value="P:NAD+ biosynthetic process via the salvage pathway"/>
    <property type="evidence" value="ECO:0007669"/>
    <property type="project" value="TreeGrafter"/>
</dbReference>
<feature type="domain" description="Nicotinate/nicotinamide phosphoribosyltransferase" evidence="10">
    <location>
        <begin position="152"/>
        <end position="321"/>
    </location>
</feature>
<reference evidence="13 14" key="1">
    <citation type="submission" date="2016-10" db="EMBL/GenBank/DDBJ databases">
        <authorList>
            <person name="de Groot N.N."/>
        </authorList>
    </citation>
    <scope>NUCLEOTIDE SEQUENCE [LARGE SCALE GENOMIC DNA]</scope>
    <source>
        <strain evidence="13 14">743A</strain>
    </source>
</reference>
<dbReference type="RefSeq" id="WP_092559095.1">
    <property type="nucleotide sequence ID" value="NZ_FOYZ01000002.1"/>
</dbReference>
<evidence type="ECO:0000256" key="5">
    <source>
        <dbReference type="ARBA" id="ARBA00022598"/>
    </source>
</evidence>
<evidence type="ECO:0000256" key="6">
    <source>
        <dbReference type="ARBA" id="ARBA00022642"/>
    </source>
</evidence>
<dbReference type="NCBIfam" id="NF009131">
    <property type="entry name" value="PRK12484.1"/>
    <property type="match status" value="1"/>
</dbReference>
<gene>
    <name evidence="13" type="ORF">SAMN05661086_00467</name>
</gene>
<comment type="function">
    <text evidence="9">Catalyzes the first step in the biosynthesis of NAD from nicotinic acid, the ATP-dependent synthesis of beta-nicotinate D-ribonucleotide from nicotinate and 5-phospho-D-ribose 1-phosphate.</text>
</comment>
<dbReference type="SUPFAM" id="SSF51690">
    <property type="entry name" value="Nicotinate/Quinolinate PRTase C-terminal domain-like"/>
    <property type="match status" value="1"/>
</dbReference>
<dbReference type="PIRSF" id="PIRSF000484">
    <property type="entry name" value="NAPRT"/>
    <property type="match status" value="1"/>
</dbReference>
<evidence type="ECO:0000259" key="12">
    <source>
        <dbReference type="Pfam" id="PF17956"/>
    </source>
</evidence>
<evidence type="ECO:0000259" key="10">
    <source>
        <dbReference type="Pfam" id="PF04095"/>
    </source>
</evidence>